<feature type="DNA-binding region" description="H-T-H motif" evidence="5">
    <location>
        <begin position="37"/>
        <end position="56"/>
    </location>
</feature>
<dbReference type="InterPro" id="IPR001647">
    <property type="entry name" value="HTH_TetR"/>
</dbReference>
<dbReference type="AlphaFoldDB" id="A0A6J4S2J4"/>
<evidence type="ECO:0000256" key="1">
    <source>
        <dbReference type="ARBA" id="ARBA00022491"/>
    </source>
</evidence>
<gene>
    <name evidence="7" type="ORF">AVDCRST_MAG05-1445</name>
</gene>
<keyword evidence="3 5" id="KW-0238">DNA-binding</keyword>
<dbReference type="Gene3D" id="1.10.357.10">
    <property type="entry name" value="Tetracycline Repressor, domain 2"/>
    <property type="match status" value="1"/>
</dbReference>
<dbReference type="InterPro" id="IPR050109">
    <property type="entry name" value="HTH-type_TetR-like_transc_reg"/>
</dbReference>
<keyword evidence="1" id="KW-0678">Repressor</keyword>
<protein>
    <recommendedName>
        <fullName evidence="6">HTH tetR-type domain-containing protein</fullName>
    </recommendedName>
</protein>
<name>A0A6J4S2J4_9ACTN</name>
<dbReference type="GO" id="GO:0046677">
    <property type="term" value="P:response to antibiotic"/>
    <property type="evidence" value="ECO:0007669"/>
    <property type="project" value="InterPro"/>
</dbReference>
<dbReference type="InterPro" id="IPR009057">
    <property type="entry name" value="Homeodomain-like_sf"/>
</dbReference>
<evidence type="ECO:0000256" key="3">
    <source>
        <dbReference type="ARBA" id="ARBA00023125"/>
    </source>
</evidence>
<dbReference type="GO" id="GO:0003700">
    <property type="term" value="F:DNA-binding transcription factor activity"/>
    <property type="evidence" value="ECO:0007669"/>
    <property type="project" value="TreeGrafter"/>
</dbReference>
<sequence>MARRVGRPRAGDKPLTRARIVGVALSLVDEDGIGALSMRRLAGELGVDPMAIYHHLPNKRALLSALISEVFSGMRAVEFGEAGDWRVRVRAWALAFRDVARAHPKLVPHLASHPEAATEATLESTEELYAAFEEAGMGPGEIVGAVGLVVDFLNGYALAEASGALGDPDERRGMLAMLDARPPGELPAMRRTLGSLPDGDPESPFEFGLEAVLAGLEATVRRRGG</sequence>
<evidence type="ECO:0000259" key="6">
    <source>
        <dbReference type="PROSITE" id="PS50977"/>
    </source>
</evidence>
<accession>A0A6J4S2J4</accession>
<evidence type="ECO:0000256" key="2">
    <source>
        <dbReference type="ARBA" id="ARBA00023015"/>
    </source>
</evidence>
<dbReference type="PRINTS" id="PR00400">
    <property type="entry name" value="TETREPRESSOR"/>
</dbReference>
<dbReference type="PANTHER" id="PTHR30055">
    <property type="entry name" value="HTH-TYPE TRANSCRIPTIONAL REGULATOR RUTR"/>
    <property type="match status" value="1"/>
</dbReference>
<reference evidence="7" key="1">
    <citation type="submission" date="2020-02" db="EMBL/GenBank/DDBJ databases">
        <authorList>
            <person name="Meier V. D."/>
        </authorList>
    </citation>
    <scope>NUCLEOTIDE SEQUENCE</scope>
    <source>
        <strain evidence="7">AVDCRST_MAG05</strain>
    </source>
</reference>
<proteinExistence type="predicted"/>
<organism evidence="7">
    <name type="scientific">uncultured Rubrobacteraceae bacterium</name>
    <dbReference type="NCBI Taxonomy" id="349277"/>
    <lineage>
        <taxon>Bacteria</taxon>
        <taxon>Bacillati</taxon>
        <taxon>Actinomycetota</taxon>
        <taxon>Rubrobacteria</taxon>
        <taxon>Rubrobacterales</taxon>
        <taxon>Rubrobacteraceae</taxon>
        <taxon>environmental samples</taxon>
    </lineage>
</organism>
<dbReference type="PANTHER" id="PTHR30055:SF151">
    <property type="entry name" value="TRANSCRIPTIONAL REGULATORY PROTEIN"/>
    <property type="match status" value="1"/>
</dbReference>
<dbReference type="GO" id="GO:0000976">
    <property type="term" value="F:transcription cis-regulatory region binding"/>
    <property type="evidence" value="ECO:0007669"/>
    <property type="project" value="TreeGrafter"/>
</dbReference>
<dbReference type="GO" id="GO:0045892">
    <property type="term" value="P:negative regulation of DNA-templated transcription"/>
    <property type="evidence" value="ECO:0007669"/>
    <property type="project" value="InterPro"/>
</dbReference>
<dbReference type="EMBL" id="CADCVM010000163">
    <property type="protein sequence ID" value="CAA9483675.1"/>
    <property type="molecule type" value="Genomic_DNA"/>
</dbReference>
<dbReference type="PRINTS" id="PR00455">
    <property type="entry name" value="HTHTETR"/>
</dbReference>
<keyword evidence="2" id="KW-0805">Transcription regulation</keyword>
<dbReference type="Pfam" id="PF02909">
    <property type="entry name" value="TetR_C_1"/>
    <property type="match status" value="1"/>
</dbReference>
<feature type="domain" description="HTH tetR-type" evidence="6">
    <location>
        <begin position="14"/>
        <end position="74"/>
    </location>
</feature>
<dbReference type="SUPFAM" id="SSF46689">
    <property type="entry name" value="Homeodomain-like"/>
    <property type="match status" value="1"/>
</dbReference>
<dbReference type="InterPro" id="IPR036271">
    <property type="entry name" value="Tet_transcr_reg_TetR-rel_C_sf"/>
</dbReference>
<dbReference type="InterPro" id="IPR003012">
    <property type="entry name" value="Tet_transcr_reg_TetR"/>
</dbReference>
<keyword evidence="4" id="KW-0804">Transcription</keyword>
<dbReference type="Pfam" id="PF00440">
    <property type="entry name" value="TetR_N"/>
    <property type="match status" value="1"/>
</dbReference>
<dbReference type="Gene3D" id="1.10.10.60">
    <property type="entry name" value="Homeodomain-like"/>
    <property type="match status" value="1"/>
</dbReference>
<dbReference type="PROSITE" id="PS50977">
    <property type="entry name" value="HTH_TETR_2"/>
    <property type="match status" value="1"/>
</dbReference>
<evidence type="ECO:0000313" key="7">
    <source>
        <dbReference type="EMBL" id="CAA9483675.1"/>
    </source>
</evidence>
<evidence type="ECO:0000256" key="4">
    <source>
        <dbReference type="ARBA" id="ARBA00023163"/>
    </source>
</evidence>
<dbReference type="InterPro" id="IPR004111">
    <property type="entry name" value="Repressor_TetR_C"/>
</dbReference>
<dbReference type="SUPFAM" id="SSF48498">
    <property type="entry name" value="Tetracyclin repressor-like, C-terminal domain"/>
    <property type="match status" value="1"/>
</dbReference>
<evidence type="ECO:0000256" key="5">
    <source>
        <dbReference type="PROSITE-ProRule" id="PRU00335"/>
    </source>
</evidence>